<keyword evidence="1" id="KW-0472">Membrane</keyword>
<evidence type="ECO:0000313" key="2">
    <source>
        <dbReference type="EMBL" id="PIS07187.1"/>
    </source>
</evidence>
<sequence>MKRTEIIIAGGVCVALVVGFFIYLVVKSKPTAVVSAPTPTANTVKSGFFATKEVKDIVSKKSYGNLPITVPTETQSNPFGALE</sequence>
<evidence type="ECO:0000313" key="3">
    <source>
        <dbReference type="Proteomes" id="UP000231162"/>
    </source>
</evidence>
<protein>
    <submittedName>
        <fullName evidence="2">Uncharacterized protein</fullName>
    </submittedName>
</protein>
<proteinExistence type="predicted"/>
<dbReference type="EMBL" id="PEZX01000012">
    <property type="protein sequence ID" value="PIS07187.1"/>
    <property type="molecule type" value="Genomic_DNA"/>
</dbReference>
<dbReference type="Proteomes" id="UP000231162">
    <property type="component" value="Unassembled WGS sequence"/>
</dbReference>
<dbReference type="AlphaFoldDB" id="A0A2M6R9M4"/>
<gene>
    <name evidence="2" type="ORF">COT79_00640</name>
</gene>
<evidence type="ECO:0000256" key="1">
    <source>
        <dbReference type="SAM" id="Phobius"/>
    </source>
</evidence>
<reference evidence="3" key="1">
    <citation type="submission" date="2017-09" db="EMBL/GenBank/DDBJ databases">
        <title>Depth-based differentiation of microbial function through sediment-hosted aquifers and enrichment of novel symbionts in the deep terrestrial subsurface.</title>
        <authorList>
            <person name="Probst A.J."/>
            <person name="Ladd B."/>
            <person name="Jarett J.K."/>
            <person name="Geller-Mcgrath D.E."/>
            <person name="Sieber C.M.K."/>
            <person name="Emerson J.B."/>
            <person name="Anantharaman K."/>
            <person name="Thomas B.C."/>
            <person name="Malmstrom R."/>
            <person name="Stieglmeier M."/>
            <person name="Klingl A."/>
            <person name="Woyke T."/>
            <person name="Ryan C.M."/>
            <person name="Banfield J.F."/>
        </authorList>
    </citation>
    <scope>NUCLEOTIDE SEQUENCE [LARGE SCALE GENOMIC DNA]</scope>
</reference>
<organism evidence="2 3">
    <name type="scientific">Candidatus Berkelbacteria bacterium CG10_big_fil_rev_8_21_14_0_10_43_14</name>
    <dbReference type="NCBI Taxonomy" id="1974515"/>
    <lineage>
        <taxon>Bacteria</taxon>
        <taxon>Candidatus Berkelbacteria</taxon>
    </lineage>
</organism>
<keyword evidence="1" id="KW-0812">Transmembrane</keyword>
<accession>A0A2M6R9M4</accession>
<name>A0A2M6R9M4_9BACT</name>
<keyword evidence="1" id="KW-1133">Transmembrane helix</keyword>
<comment type="caution">
    <text evidence="2">The sequence shown here is derived from an EMBL/GenBank/DDBJ whole genome shotgun (WGS) entry which is preliminary data.</text>
</comment>
<feature type="transmembrane region" description="Helical" evidence="1">
    <location>
        <begin position="6"/>
        <end position="26"/>
    </location>
</feature>